<reference evidence="2 3" key="1">
    <citation type="journal article" date="2019" name="Nat. Ecol. Evol.">
        <title>Megaphylogeny resolves global patterns of mushroom evolution.</title>
        <authorList>
            <person name="Varga T."/>
            <person name="Krizsan K."/>
            <person name="Foldi C."/>
            <person name="Dima B."/>
            <person name="Sanchez-Garcia M."/>
            <person name="Sanchez-Ramirez S."/>
            <person name="Szollosi G.J."/>
            <person name="Szarkandi J.G."/>
            <person name="Papp V."/>
            <person name="Albert L."/>
            <person name="Andreopoulos W."/>
            <person name="Angelini C."/>
            <person name="Antonin V."/>
            <person name="Barry K.W."/>
            <person name="Bougher N.L."/>
            <person name="Buchanan P."/>
            <person name="Buyck B."/>
            <person name="Bense V."/>
            <person name="Catcheside P."/>
            <person name="Chovatia M."/>
            <person name="Cooper J."/>
            <person name="Damon W."/>
            <person name="Desjardin D."/>
            <person name="Finy P."/>
            <person name="Geml J."/>
            <person name="Haridas S."/>
            <person name="Hughes K."/>
            <person name="Justo A."/>
            <person name="Karasinski D."/>
            <person name="Kautmanova I."/>
            <person name="Kiss B."/>
            <person name="Kocsube S."/>
            <person name="Kotiranta H."/>
            <person name="LaButti K.M."/>
            <person name="Lechner B.E."/>
            <person name="Liimatainen K."/>
            <person name="Lipzen A."/>
            <person name="Lukacs Z."/>
            <person name="Mihaltcheva S."/>
            <person name="Morgado L.N."/>
            <person name="Niskanen T."/>
            <person name="Noordeloos M.E."/>
            <person name="Ohm R.A."/>
            <person name="Ortiz-Santana B."/>
            <person name="Ovrebo C."/>
            <person name="Racz N."/>
            <person name="Riley R."/>
            <person name="Savchenko A."/>
            <person name="Shiryaev A."/>
            <person name="Soop K."/>
            <person name="Spirin V."/>
            <person name="Szebenyi C."/>
            <person name="Tomsovsky M."/>
            <person name="Tulloss R.E."/>
            <person name="Uehling J."/>
            <person name="Grigoriev I.V."/>
            <person name="Vagvolgyi C."/>
            <person name="Papp T."/>
            <person name="Martin F.M."/>
            <person name="Miettinen O."/>
            <person name="Hibbett D.S."/>
            <person name="Nagy L.G."/>
        </authorList>
    </citation>
    <scope>NUCLEOTIDE SEQUENCE [LARGE SCALE GENOMIC DNA]</scope>
    <source>
        <strain evidence="2 3">CBS 166.37</strain>
    </source>
</reference>
<dbReference type="AlphaFoldDB" id="A0A5C3LVY6"/>
<gene>
    <name evidence="2" type="ORF">BDQ12DRAFT_686557</name>
</gene>
<evidence type="ECO:0000313" key="2">
    <source>
        <dbReference type="EMBL" id="TFK36523.1"/>
    </source>
</evidence>
<organism evidence="2 3">
    <name type="scientific">Crucibulum laeve</name>
    <dbReference type="NCBI Taxonomy" id="68775"/>
    <lineage>
        <taxon>Eukaryota</taxon>
        <taxon>Fungi</taxon>
        <taxon>Dikarya</taxon>
        <taxon>Basidiomycota</taxon>
        <taxon>Agaricomycotina</taxon>
        <taxon>Agaricomycetes</taxon>
        <taxon>Agaricomycetidae</taxon>
        <taxon>Agaricales</taxon>
        <taxon>Agaricineae</taxon>
        <taxon>Nidulariaceae</taxon>
        <taxon>Crucibulum</taxon>
    </lineage>
</organism>
<sequence>MSLSRNLACSISKRPTLWSVKLRLHTTAPSRTTPTRTLTQLRDNSSSHEDPVQKTERLARWKQKTSGKQSDYNGPKPGFHFQVIVNAPIYPALRETLASLRNSLNEFFQNVELRVSVNFAMFNKNHLTIVMKPGNVRSDEIRGHSAAMCDIIHSSLKCNPDRPLRLTFGPALYSVHVHDVPLPRHRSKDHQYIREVLNVLRDEIMSANPELCITPEQLDKWQIYNGARAVFRDRDLPVRIVLFFEDYFYAQRALQLGVKVHGVVCRTSK</sequence>
<keyword evidence="3" id="KW-1185">Reference proteome</keyword>
<feature type="region of interest" description="Disordered" evidence="1">
    <location>
        <begin position="28"/>
        <end position="74"/>
    </location>
</feature>
<protein>
    <submittedName>
        <fullName evidence="2">Uncharacterized protein</fullName>
    </submittedName>
</protein>
<evidence type="ECO:0000256" key="1">
    <source>
        <dbReference type="SAM" id="MobiDB-lite"/>
    </source>
</evidence>
<accession>A0A5C3LVY6</accession>
<evidence type="ECO:0000313" key="3">
    <source>
        <dbReference type="Proteomes" id="UP000308652"/>
    </source>
</evidence>
<dbReference type="Proteomes" id="UP000308652">
    <property type="component" value="Unassembled WGS sequence"/>
</dbReference>
<feature type="compositionally biased region" description="Basic and acidic residues" evidence="1">
    <location>
        <begin position="45"/>
        <end position="59"/>
    </location>
</feature>
<name>A0A5C3LVY6_9AGAR</name>
<feature type="compositionally biased region" description="Low complexity" evidence="1">
    <location>
        <begin position="28"/>
        <end position="39"/>
    </location>
</feature>
<dbReference type="EMBL" id="ML213613">
    <property type="protein sequence ID" value="TFK36523.1"/>
    <property type="molecule type" value="Genomic_DNA"/>
</dbReference>
<proteinExistence type="predicted"/>